<organism evidence="6 7">
    <name type="scientific">Rhodospirillum rubrum (strain ATCC 11170 / ATH 1.1.1 / DSM 467 / LMG 4362 / NCIMB 8255 / S1)</name>
    <dbReference type="NCBI Taxonomy" id="269796"/>
    <lineage>
        <taxon>Bacteria</taxon>
        <taxon>Pseudomonadati</taxon>
        <taxon>Pseudomonadota</taxon>
        <taxon>Alphaproteobacteria</taxon>
        <taxon>Rhodospirillales</taxon>
        <taxon>Rhodospirillaceae</taxon>
        <taxon>Rhodospirillum</taxon>
    </lineage>
</organism>
<dbReference type="Pfam" id="PF17937">
    <property type="entry name" value="TetR_C_28"/>
    <property type="match status" value="1"/>
</dbReference>
<dbReference type="InterPro" id="IPR001647">
    <property type="entry name" value="HTH_TetR"/>
</dbReference>
<feature type="domain" description="HTH tetR-type" evidence="5">
    <location>
        <begin position="4"/>
        <end position="64"/>
    </location>
</feature>
<dbReference type="PATRIC" id="fig|269796.9.peg.3824"/>
<dbReference type="AlphaFoldDB" id="Q2RN00"/>
<dbReference type="eggNOG" id="COG1309">
    <property type="taxonomic scope" value="Bacteria"/>
</dbReference>
<evidence type="ECO:0000256" key="2">
    <source>
        <dbReference type="ARBA" id="ARBA00023125"/>
    </source>
</evidence>
<dbReference type="PANTHER" id="PTHR30055">
    <property type="entry name" value="HTH-TYPE TRANSCRIPTIONAL REGULATOR RUTR"/>
    <property type="match status" value="1"/>
</dbReference>
<keyword evidence="1" id="KW-0805">Transcription regulation</keyword>
<proteinExistence type="predicted"/>
<feature type="DNA-binding region" description="H-T-H motif" evidence="4">
    <location>
        <begin position="27"/>
        <end position="46"/>
    </location>
</feature>
<dbReference type="HOGENOM" id="CLU_091687_2_1_5"/>
<keyword evidence="2 4" id="KW-0238">DNA-binding</keyword>
<gene>
    <name evidence="6" type="ordered locus">Rru_A3701</name>
</gene>
<dbReference type="Gene3D" id="1.10.357.10">
    <property type="entry name" value="Tetracycline Repressor, domain 2"/>
    <property type="match status" value="1"/>
</dbReference>
<sequence>MGRSTTREKIVDAAMEIVRTQGAARLTLDEAARVAGVSKGGVLYHFKCKDDLIRAMVSRLIEQNESLCQRYYHLEPEGPYRWARTIVRAAFDPQGAGNDPAGAAILAATALNPNLLEPIRGQFFMWNERLRSDSPDPDRALLIGMAMDGLFLDRVTGMLQYDAAQLNRLQASSLALLT</sequence>
<dbReference type="PRINTS" id="PR00455">
    <property type="entry name" value="HTHTETR"/>
</dbReference>
<dbReference type="InterPro" id="IPR041479">
    <property type="entry name" value="TetR_CgmR_C"/>
</dbReference>
<dbReference type="GO" id="GO:0000976">
    <property type="term" value="F:transcription cis-regulatory region binding"/>
    <property type="evidence" value="ECO:0007669"/>
    <property type="project" value="TreeGrafter"/>
</dbReference>
<evidence type="ECO:0000256" key="3">
    <source>
        <dbReference type="ARBA" id="ARBA00023163"/>
    </source>
</evidence>
<dbReference type="STRING" id="269796.Rru_A3701"/>
<evidence type="ECO:0000256" key="4">
    <source>
        <dbReference type="PROSITE-ProRule" id="PRU00335"/>
    </source>
</evidence>
<accession>Q2RN00</accession>
<dbReference type="InterPro" id="IPR050109">
    <property type="entry name" value="HTH-type_TetR-like_transc_reg"/>
</dbReference>
<dbReference type="InterPro" id="IPR009057">
    <property type="entry name" value="Homeodomain-like_sf"/>
</dbReference>
<dbReference type="PROSITE" id="PS50977">
    <property type="entry name" value="HTH_TETR_2"/>
    <property type="match status" value="1"/>
</dbReference>
<dbReference type="Pfam" id="PF00440">
    <property type="entry name" value="TetR_N"/>
    <property type="match status" value="1"/>
</dbReference>
<dbReference type="GO" id="GO:0003700">
    <property type="term" value="F:DNA-binding transcription factor activity"/>
    <property type="evidence" value="ECO:0007669"/>
    <property type="project" value="TreeGrafter"/>
</dbReference>
<reference evidence="6 7" key="1">
    <citation type="journal article" date="2011" name="Stand. Genomic Sci.">
        <title>Complete genome sequence of Rhodospirillum rubrum type strain (S1).</title>
        <authorList>
            <person name="Munk A.C."/>
            <person name="Copeland A."/>
            <person name="Lucas S."/>
            <person name="Lapidus A."/>
            <person name="Del Rio T.G."/>
            <person name="Barry K."/>
            <person name="Detter J.C."/>
            <person name="Hammon N."/>
            <person name="Israni S."/>
            <person name="Pitluck S."/>
            <person name="Brettin T."/>
            <person name="Bruce D."/>
            <person name="Han C."/>
            <person name="Tapia R."/>
            <person name="Gilna P."/>
            <person name="Schmutz J."/>
            <person name="Larimer F."/>
            <person name="Land M."/>
            <person name="Kyrpides N.C."/>
            <person name="Mavromatis K."/>
            <person name="Richardson P."/>
            <person name="Rohde M."/>
            <person name="Goker M."/>
            <person name="Klenk H.P."/>
            <person name="Zhang Y."/>
            <person name="Roberts G.P."/>
            <person name="Reslewic S."/>
            <person name="Schwartz D.C."/>
        </authorList>
    </citation>
    <scope>NUCLEOTIDE SEQUENCE [LARGE SCALE GENOMIC DNA]</scope>
    <source>
        <strain evidence="7">ATCC 11170 / ATH 1.1.1 / DSM 467 / LMG 4362 / NCIMB 8255 / S1</strain>
    </source>
</reference>
<evidence type="ECO:0000259" key="5">
    <source>
        <dbReference type="PROSITE" id="PS50977"/>
    </source>
</evidence>
<dbReference type="KEGG" id="rru:Rru_A3701"/>
<dbReference type="EMBL" id="CP000230">
    <property type="protein sequence ID" value="ABC24495.1"/>
    <property type="molecule type" value="Genomic_DNA"/>
</dbReference>
<evidence type="ECO:0000256" key="1">
    <source>
        <dbReference type="ARBA" id="ARBA00023015"/>
    </source>
</evidence>
<dbReference type="PANTHER" id="PTHR30055:SF234">
    <property type="entry name" value="HTH-TYPE TRANSCRIPTIONAL REGULATOR BETI"/>
    <property type="match status" value="1"/>
</dbReference>
<dbReference type="SUPFAM" id="SSF46689">
    <property type="entry name" value="Homeodomain-like"/>
    <property type="match status" value="1"/>
</dbReference>
<dbReference type="Proteomes" id="UP000001929">
    <property type="component" value="Chromosome"/>
</dbReference>
<name>Q2RN00_RHORT</name>
<evidence type="ECO:0000313" key="6">
    <source>
        <dbReference type="EMBL" id="ABC24495.1"/>
    </source>
</evidence>
<protein>
    <submittedName>
        <fullName evidence="6">Transcriptional regulator, TetR family</fullName>
    </submittedName>
</protein>
<keyword evidence="7" id="KW-1185">Reference proteome</keyword>
<evidence type="ECO:0000313" key="7">
    <source>
        <dbReference type="Proteomes" id="UP000001929"/>
    </source>
</evidence>
<keyword evidence="3" id="KW-0804">Transcription</keyword>
<dbReference type="RefSeq" id="WP_011391448.1">
    <property type="nucleotide sequence ID" value="NC_007643.1"/>
</dbReference>
<dbReference type="PhylomeDB" id="Q2RN00"/>
<dbReference type="EnsemblBacteria" id="ABC24495">
    <property type="protein sequence ID" value="ABC24495"/>
    <property type="gene ID" value="Rru_A3701"/>
</dbReference>